<feature type="domain" description="Putative regulatory protein FmdB zinc ribbon" evidence="1">
    <location>
        <begin position="1"/>
        <end position="43"/>
    </location>
</feature>
<protein>
    <submittedName>
        <fullName evidence="2">Putative FmdB family regulatory protein</fullName>
    </submittedName>
</protein>
<dbReference type="AlphaFoldDB" id="A0A5S4ZUC3"/>
<dbReference type="NCBIfam" id="TIGR02605">
    <property type="entry name" value="CxxC_CxxC_SSSS"/>
    <property type="match status" value="1"/>
</dbReference>
<dbReference type="RefSeq" id="WP_166511015.1">
    <property type="nucleotide sequence ID" value="NZ_VNHM01000004.1"/>
</dbReference>
<gene>
    <name evidence="2" type="ORF">LX24_00976</name>
</gene>
<evidence type="ECO:0000259" key="1">
    <source>
        <dbReference type="SMART" id="SM00834"/>
    </source>
</evidence>
<dbReference type="Gene3D" id="2.20.28.30">
    <property type="entry name" value="RNA polymerase ii, chain L"/>
    <property type="match status" value="1"/>
</dbReference>
<proteinExistence type="predicted"/>
<name>A0A5S4ZUC3_9FIRM</name>
<reference evidence="2 3" key="1">
    <citation type="submission" date="2019-07" db="EMBL/GenBank/DDBJ databases">
        <title>Genomic Encyclopedia of Type Strains, Phase I: the one thousand microbial genomes (KMG-I) project.</title>
        <authorList>
            <person name="Kyrpides N."/>
        </authorList>
    </citation>
    <scope>NUCLEOTIDE SEQUENCE [LARGE SCALE GENOMIC DNA]</scope>
    <source>
        <strain evidence="2 3">DSM 6562</strain>
    </source>
</reference>
<evidence type="ECO:0000313" key="3">
    <source>
        <dbReference type="Proteomes" id="UP000323166"/>
    </source>
</evidence>
<comment type="caution">
    <text evidence="2">The sequence shown here is derived from an EMBL/GenBank/DDBJ whole genome shotgun (WGS) entry which is preliminary data.</text>
</comment>
<sequence>MPIFEFRCLKCGKIFEKLFITRQEEFVVNCPQCDSDSLERVISKTNYVMGPGKGGGKTKMTTKSCSSGNSCTSFEIPGPE</sequence>
<keyword evidence="3" id="KW-1185">Reference proteome</keyword>
<dbReference type="Proteomes" id="UP000323166">
    <property type="component" value="Unassembled WGS sequence"/>
</dbReference>
<dbReference type="EMBL" id="VNHM01000004">
    <property type="protein sequence ID" value="TYO96508.1"/>
    <property type="molecule type" value="Genomic_DNA"/>
</dbReference>
<organism evidence="2 3">
    <name type="scientific">Desulfallas thermosapovorans DSM 6562</name>
    <dbReference type="NCBI Taxonomy" id="1121431"/>
    <lineage>
        <taxon>Bacteria</taxon>
        <taxon>Bacillati</taxon>
        <taxon>Bacillota</taxon>
        <taxon>Clostridia</taxon>
        <taxon>Eubacteriales</taxon>
        <taxon>Desulfallaceae</taxon>
        <taxon>Desulfallas</taxon>
    </lineage>
</organism>
<dbReference type="Pfam" id="PF09723">
    <property type="entry name" value="Zn_ribbon_8"/>
    <property type="match status" value="1"/>
</dbReference>
<accession>A0A5S4ZUC3</accession>
<evidence type="ECO:0000313" key="2">
    <source>
        <dbReference type="EMBL" id="TYO96508.1"/>
    </source>
</evidence>
<dbReference type="SMART" id="SM00834">
    <property type="entry name" value="CxxC_CXXC_SSSS"/>
    <property type="match status" value="1"/>
</dbReference>
<dbReference type="InterPro" id="IPR013429">
    <property type="entry name" value="Regulatory_FmdB_Zinc_ribbon"/>
</dbReference>